<comment type="caution">
    <text evidence="1">The sequence shown here is derived from an EMBL/GenBank/DDBJ whole genome shotgun (WGS) entry which is preliminary data.</text>
</comment>
<dbReference type="RefSeq" id="WP_188087213.1">
    <property type="nucleotide sequence ID" value="NZ_JACVFC010000001.1"/>
</dbReference>
<evidence type="ECO:0008006" key="3">
    <source>
        <dbReference type="Google" id="ProtNLM"/>
    </source>
</evidence>
<reference evidence="1 2" key="1">
    <citation type="submission" date="2020-09" db="EMBL/GenBank/DDBJ databases">
        <title>Genome sequences of type strains of Chitinophaga qingshengii and Chitinophaga varians.</title>
        <authorList>
            <person name="Kittiwongwattana C."/>
        </authorList>
    </citation>
    <scope>NUCLEOTIDE SEQUENCE [LARGE SCALE GENOMIC DNA]</scope>
    <source>
        <strain evidence="1 2">JCM 30026</strain>
    </source>
</reference>
<protein>
    <recommendedName>
        <fullName evidence="3">N-acetyltransferase</fullName>
    </recommendedName>
</protein>
<accession>A0ABR7THY8</accession>
<evidence type="ECO:0000313" key="1">
    <source>
        <dbReference type="EMBL" id="MBC9930128.1"/>
    </source>
</evidence>
<proteinExistence type="predicted"/>
<dbReference type="EMBL" id="JACVFC010000001">
    <property type="protein sequence ID" value="MBC9930128.1"/>
    <property type="molecule type" value="Genomic_DNA"/>
</dbReference>
<gene>
    <name evidence="1" type="ORF">ICL07_07050</name>
</gene>
<keyword evidence="2" id="KW-1185">Reference proteome</keyword>
<name>A0ABR7THY8_9BACT</name>
<sequence>MIGDFLPIEEEDDLLSLNIEYRFSSGIHTPEASDCITEYKAVLYAGEYADNSLNEYAGEMDFKIISLGQAEAEGFSIYEMFDTYEYTFRHSQDFYDFEKQTLKKSILKEFPDLDFECNRLCIIETIGIIPKFRGKGIGAKVFKDLVWRFDNCELFILQPYPLQFEHPENKKALLPKLDLKKFEKNKTAAIRSLSNYYQSWGFKKIKGMKELLFYCPIYKNEAFDNIDMDDY</sequence>
<evidence type="ECO:0000313" key="2">
    <source>
        <dbReference type="Proteomes" id="UP000659124"/>
    </source>
</evidence>
<dbReference type="Proteomes" id="UP000659124">
    <property type="component" value="Unassembled WGS sequence"/>
</dbReference>
<organism evidence="1 2">
    <name type="scientific">Chitinophaga qingshengii</name>
    <dbReference type="NCBI Taxonomy" id="1569794"/>
    <lineage>
        <taxon>Bacteria</taxon>
        <taxon>Pseudomonadati</taxon>
        <taxon>Bacteroidota</taxon>
        <taxon>Chitinophagia</taxon>
        <taxon>Chitinophagales</taxon>
        <taxon>Chitinophagaceae</taxon>
        <taxon>Chitinophaga</taxon>
    </lineage>
</organism>